<protein>
    <recommendedName>
        <fullName evidence="2">Glycosyltransferase</fullName>
    </recommendedName>
</protein>
<proteinExistence type="predicted"/>
<dbReference type="AlphaFoldDB" id="A0A6C0AJQ1"/>
<organism evidence="1">
    <name type="scientific">viral metagenome</name>
    <dbReference type="NCBI Taxonomy" id="1070528"/>
    <lineage>
        <taxon>unclassified sequences</taxon>
        <taxon>metagenomes</taxon>
        <taxon>organismal metagenomes</taxon>
    </lineage>
</organism>
<accession>A0A6C0AJQ1</accession>
<dbReference type="SUPFAM" id="SSF53448">
    <property type="entry name" value="Nucleotide-diphospho-sugar transferases"/>
    <property type="match status" value="1"/>
</dbReference>
<sequence>MKILLFMTGYRQHEEYALQARFLARCPKLRANAELFVYNNYIQNKIEDVCRNIPLPMTIHNTDKNAGYYLGPIEAMEFLFANRDLSVYDYVLHLHPDVFVVNEEPLMKLLEEEVSTPNVFLVNSAVPNDSRFYCFDFFAFKPRLLEKSIFVNWSNWVGPCEYFLHDRIVENSIPHRLVQRYSEPGKTREIDELGLWHEHELSKIRQFLSRIERLS</sequence>
<dbReference type="InterPro" id="IPR029044">
    <property type="entry name" value="Nucleotide-diphossugar_trans"/>
</dbReference>
<name>A0A6C0AJQ1_9ZZZZ</name>
<evidence type="ECO:0008006" key="2">
    <source>
        <dbReference type="Google" id="ProtNLM"/>
    </source>
</evidence>
<reference evidence="1" key="1">
    <citation type="journal article" date="2020" name="Nature">
        <title>Giant virus diversity and host interactions through global metagenomics.</title>
        <authorList>
            <person name="Schulz F."/>
            <person name="Roux S."/>
            <person name="Paez-Espino D."/>
            <person name="Jungbluth S."/>
            <person name="Walsh D.A."/>
            <person name="Denef V.J."/>
            <person name="McMahon K.D."/>
            <person name="Konstantinidis K.T."/>
            <person name="Eloe-Fadrosh E.A."/>
            <person name="Kyrpides N.C."/>
            <person name="Woyke T."/>
        </authorList>
    </citation>
    <scope>NUCLEOTIDE SEQUENCE</scope>
    <source>
        <strain evidence="1">GVMAG-S-1035375-24</strain>
    </source>
</reference>
<evidence type="ECO:0000313" key="1">
    <source>
        <dbReference type="EMBL" id="QHS80008.1"/>
    </source>
</evidence>
<dbReference type="EMBL" id="MN740665">
    <property type="protein sequence ID" value="QHS80008.1"/>
    <property type="molecule type" value="Genomic_DNA"/>
</dbReference>